<dbReference type="EC" id="1.2.1.84" evidence="1"/>
<feature type="domain" description="Thioester reductase (TE)" evidence="2">
    <location>
        <begin position="20"/>
        <end position="237"/>
    </location>
</feature>
<dbReference type="EMBL" id="CAJVCH010203045">
    <property type="protein sequence ID" value="CAG7730937.1"/>
    <property type="molecule type" value="Genomic_DNA"/>
</dbReference>
<dbReference type="GO" id="GO:0080019">
    <property type="term" value="F:alcohol-forming very long-chain fatty acyl-CoA reductase activity"/>
    <property type="evidence" value="ECO:0007669"/>
    <property type="project" value="InterPro"/>
</dbReference>
<dbReference type="Pfam" id="PF07993">
    <property type="entry name" value="NAD_binding_4"/>
    <property type="match status" value="1"/>
</dbReference>
<dbReference type="GO" id="GO:0035336">
    <property type="term" value="P:long-chain fatty-acyl-CoA metabolic process"/>
    <property type="evidence" value="ECO:0007669"/>
    <property type="project" value="TreeGrafter"/>
</dbReference>
<dbReference type="GO" id="GO:0005777">
    <property type="term" value="C:peroxisome"/>
    <property type="evidence" value="ECO:0007669"/>
    <property type="project" value="TreeGrafter"/>
</dbReference>
<organism evidence="3 4">
    <name type="scientific">Allacma fusca</name>
    <dbReference type="NCBI Taxonomy" id="39272"/>
    <lineage>
        <taxon>Eukaryota</taxon>
        <taxon>Metazoa</taxon>
        <taxon>Ecdysozoa</taxon>
        <taxon>Arthropoda</taxon>
        <taxon>Hexapoda</taxon>
        <taxon>Collembola</taxon>
        <taxon>Symphypleona</taxon>
        <taxon>Sminthuridae</taxon>
        <taxon>Allacma</taxon>
    </lineage>
</organism>
<dbReference type="GO" id="GO:0102965">
    <property type="term" value="F:alcohol-forming long-chain fatty acyl-CoA reductase activity"/>
    <property type="evidence" value="ECO:0007669"/>
    <property type="project" value="UniProtKB-EC"/>
</dbReference>
<gene>
    <name evidence="3" type="ORF">AFUS01_LOCUS19550</name>
</gene>
<evidence type="ECO:0000259" key="2">
    <source>
        <dbReference type="Pfam" id="PF07993"/>
    </source>
</evidence>
<keyword evidence="4" id="KW-1185">Reference proteome</keyword>
<comment type="function">
    <text evidence="1">Catalyzes the reduction of fatty acyl-CoA to fatty alcohols.</text>
</comment>
<keyword evidence="1" id="KW-0444">Lipid biosynthesis</keyword>
<name>A0A8J2P987_9HEXA</name>
<keyword evidence="1" id="KW-0560">Oxidoreductase</keyword>
<comment type="similarity">
    <text evidence="1">Belongs to the fatty acyl-CoA reductase family.</text>
</comment>
<comment type="caution">
    <text evidence="3">The sequence shown here is derived from an EMBL/GenBank/DDBJ whole genome shotgun (WGS) entry which is preliminary data.</text>
</comment>
<evidence type="ECO:0000256" key="1">
    <source>
        <dbReference type="RuleBase" id="RU363097"/>
    </source>
</evidence>
<feature type="non-terminal residue" evidence="3">
    <location>
        <position position="1"/>
    </location>
</feature>
<comment type="catalytic activity">
    <reaction evidence="1">
        <text>a long-chain fatty acyl-CoA + 2 NADPH + 2 H(+) = a long-chain primary fatty alcohol + 2 NADP(+) + CoA</text>
        <dbReference type="Rhea" id="RHEA:52716"/>
        <dbReference type="ChEBI" id="CHEBI:15378"/>
        <dbReference type="ChEBI" id="CHEBI:57287"/>
        <dbReference type="ChEBI" id="CHEBI:57783"/>
        <dbReference type="ChEBI" id="CHEBI:58349"/>
        <dbReference type="ChEBI" id="CHEBI:77396"/>
        <dbReference type="ChEBI" id="CHEBI:83139"/>
        <dbReference type="EC" id="1.2.1.84"/>
    </reaction>
</comment>
<dbReference type="PANTHER" id="PTHR11011">
    <property type="entry name" value="MALE STERILITY PROTEIN 2-RELATED"/>
    <property type="match status" value="1"/>
</dbReference>
<dbReference type="InterPro" id="IPR013120">
    <property type="entry name" value="FAR_NAD-bd"/>
</dbReference>
<evidence type="ECO:0000313" key="4">
    <source>
        <dbReference type="Proteomes" id="UP000708208"/>
    </source>
</evidence>
<dbReference type="Proteomes" id="UP000708208">
    <property type="component" value="Unassembled WGS sequence"/>
</dbReference>
<keyword evidence="1" id="KW-0443">Lipid metabolism</keyword>
<keyword evidence="1" id="KW-0521">NADP</keyword>
<dbReference type="CDD" id="cd05236">
    <property type="entry name" value="FAR-N_SDR_e"/>
    <property type="match status" value="1"/>
</dbReference>
<reference evidence="3" key="1">
    <citation type="submission" date="2021-06" db="EMBL/GenBank/DDBJ databases">
        <authorList>
            <person name="Hodson N. C."/>
            <person name="Mongue J. A."/>
            <person name="Jaron S. K."/>
        </authorList>
    </citation>
    <scope>NUCLEOTIDE SEQUENCE</scope>
</reference>
<evidence type="ECO:0000313" key="3">
    <source>
        <dbReference type="EMBL" id="CAG7730937.1"/>
    </source>
</evidence>
<dbReference type="PANTHER" id="PTHR11011:SF45">
    <property type="entry name" value="FATTY ACYL-COA REDUCTASE CG8306-RELATED"/>
    <property type="match status" value="1"/>
</dbReference>
<dbReference type="AlphaFoldDB" id="A0A8J2P987"/>
<protein>
    <recommendedName>
        <fullName evidence="1">Fatty acyl-CoA reductase</fullName>
        <ecNumber evidence="1">1.2.1.84</ecNumber>
    </recommendedName>
</protein>
<sequence>MVSKNYVSMSEFYANKTVFITGATGFVGKCIVEKLLRSCPNIERIYVLVREKKNQSAEERLQVILQEKLFDRIRQNPNMEGLFQKVVAVDGDITLNGLGISLEETSILKSSVSIVFHSAANVKFNARLEELLKSNTEGTKNLIEWSTELEKLKAFVYVSTAFSNCDRREIEEEVYPIDVDPHLAIKLYSGLRADIVDSIAMKLTGEKKMHYAFTKHLAEILVQEARHDIPVCIVRPAV</sequence>
<accession>A0A8J2P987</accession>
<dbReference type="OrthoDB" id="429813at2759"/>
<dbReference type="InterPro" id="IPR026055">
    <property type="entry name" value="FAR"/>
</dbReference>
<proteinExistence type="inferred from homology"/>